<accession>A0A2S4UYE8</accession>
<dbReference type="VEuPathDB" id="FungiDB:PSHT_12170"/>
<dbReference type="InterPro" id="IPR026983">
    <property type="entry name" value="DHC"/>
</dbReference>
<reference evidence="3" key="3">
    <citation type="journal article" date="2018" name="Mol. Plant Microbe Interact.">
        <title>Genome sequence resources for the wheat stripe rust pathogen (Puccinia striiformis f. sp. tritici) and the barley stripe rust pathogen (Puccinia striiformis f. sp. hordei).</title>
        <authorList>
            <person name="Xia C."/>
            <person name="Wang M."/>
            <person name="Yin C."/>
            <person name="Cornejo O.E."/>
            <person name="Hulbert S.H."/>
            <person name="Chen X."/>
        </authorList>
    </citation>
    <scope>NUCLEOTIDE SEQUENCE [LARGE SCALE GENOMIC DNA]</scope>
    <source>
        <strain evidence="3">93TX-2</strain>
    </source>
</reference>
<dbReference type="GO" id="GO:0008569">
    <property type="term" value="F:minus-end-directed microtubule motor activity"/>
    <property type="evidence" value="ECO:0007669"/>
    <property type="project" value="TreeGrafter"/>
</dbReference>
<dbReference type="GO" id="GO:0007052">
    <property type="term" value="P:mitotic spindle organization"/>
    <property type="evidence" value="ECO:0007669"/>
    <property type="project" value="TreeGrafter"/>
</dbReference>
<feature type="non-terminal residue" evidence="2">
    <location>
        <position position="330"/>
    </location>
</feature>
<proteinExistence type="predicted"/>
<feature type="domain" description="Dynein heavy chain hydrolytic ATP-binding dynein motor region" evidence="1">
    <location>
        <begin position="45"/>
        <end position="216"/>
    </location>
</feature>
<dbReference type="InterPro" id="IPR027417">
    <property type="entry name" value="P-loop_NTPase"/>
</dbReference>
<dbReference type="GO" id="GO:0005881">
    <property type="term" value="C:cytoplasmic microtubule"/>
    <property type="evidence" value="ECO:0007669"/>
    <property type="project" value="TreeGrafter"/>
</dbReference>
<dbReference type="VEuPathDB" id="FungiDB:PSTT_01833"/>
<dbReference type="GO" id="GO:0007018">
    <property type="term" value="P:microtubule-based movement"/>
    <property type="evidence" value="ECO:0007669"/>
    <property type="project" value="InterPro"/>
</dbReference>
<dbReference type="EMBL" id="PKSM01000217">
    <property type="protein sequence ID" value="POW02281.1"/>
    <property type="molecule type" value="Genomic_DNA"/>
</dbReference>
<evidence type="ECO:0000259" key="1">
    <source>
        <dbReference type="Pfam" id="PF12774"/>
    </source>
</evidence>
<dbReference type="Gene3D" id="1.10.8.710">
    <property type="match status" value="2"/>
</dbReference>
<keyword evidence="3" id="KW-1185">Reference proteome</keyword>
<dbReference type="AlphaFoldDB" id="A0A2S4UYE8"/>
<dbReference type="InterPro" id="IPR035699">
    <property type="entry name" value="AAA_6"/>
</dbReference>
<dbReference type="PANTHER" id="PTHR10676:SF314">
    <property type="entry name" value="CYTOPLASMIC DYNEIN 1 HEAVY CHAIN 1"/>
    <property type="match status" value="1"/>
</dbReference>
<dbReference type="GO" id="GO:0051959">
    <property type="term" value="F:dynein light intermediate chain binding"/>
    <property type="evidence" value="ECO:0007669"/>
    <property type="project" value="InterPro"/>
</dbReference>
<dbReference type="Proteomes" id="UP000238274">
    <property type="component" value="Unassembled WGS sequence"/>
</dbReference>
<dbReference type="Gene3D" id="3.40.50.300">
    <property type="entry name" value="P-loop containing nucleotide triphosphate hydrolases"/>
    <property type="match status" value="3"/>
</dbReference>
<dbReference type="OrthoDB" id="447173at2759"/>
<sequence length="330" mass="36636">MSKTESVKALGVHLGRFVLVFCCDETFSFQAMDRIFVGLCQIQSILQGLKAASVYPNAEIKLVGKTLKINPHAGIFITMHPGYAGQSNLPNNLKKRFRSMVMTRPDGELITQVMLFSQGFRTAEILASKVVPFFSLCDENYLNNLIMILDYELSRPEQEILVQSVSKTIVSKLVADNVPLLTSLLADIFPGIEYSPSDLNKLEGHIRAVATQRHLVVGGIQNIQHGLMMGGPLATNDGLLTHILRRIIDNLRGEDAKRHWIIFDGDTDPEWVKNLNSVLDDNKLLTLPNGERLDLLNNHATQATVSCCGKVCFGEDTENYLKTTPDVALE</sequence>
<protein>
    <recommendedName>
        <fullName evidence="1">Dynein heavy chain hydrolytic ATP-binding dynein motor region domain-containing protein</fullName>
    </recommendedName>
</protein>
<dbReference type="GO" id="GO:0005938">
    <property type="term" value="C:cell cortex"/>
    <property type="evidence" value="ECO:0007669"/>
    <property type="project" value="TreeGrafter"/>
</dbReference>
<evidence type="ECO:0000313" key="3">
    <source>
        <dbReference type="Proteomes" id="UP000238274"/>
    </source>
</evidence>
<evidence type="ECO:0000313" key="2">
    <source>
        <dbReference type="EMBL" id="POW02281.1"/>
    </source>
</evidence>
<name>A0A2S4UYE8_9BASI</name>
<dbReference type="GO" id="GO:0005524">
    <property type="term" value="F:ATP binding"/>
    <property type="evidence" value="ECO:0007669"/>
    <property type="project" value="InterPro"/>
</dbReference>
<dbReference type="GO" id="GO:0005868">
    <property type="term" value="C:cytoplasmic dynein complex"/>
    <property type="evidence" value="ECO:0007669"/>
    <property type="project" value="TreeGrafter"/>
</dbReference>
<dbReference type="GO" id="GO:0007097">
    <property type="term" value="P:nuclear migration"/>
    <property type="evidence" value="ECO:0007669"/>
    <property type="project" value="TreeGrafter"/>
</dbReference>
<dbReference type="GO" id="GO:0031122">
    <property type="term" value="P:cytoplasmic microtubule organization"/>
    <property type="evidence" value="ECO:0007669"/>
    <property type="project" value="TreeGrafter"/>
</dbReference>
<comment type="caution">
    <text evidence="2">The sequence shown here is derived from an EMBL/GenBank/DDBJ whole genome shotgun (WGS) entry which is preliminary data.</text>
</comment>
<dbReference type="PANTHER" id="PTHR10676">
    <property type="entry name" value="DYNEIN HEAVY CHAIN FAMILY PROTEIN"/>
    <property type="match status" value="1"/>
</dbReference>
<gene>
    <name evidence="2" type="ORF">PSHT_12170</name>
</gene>
<reference evidence="2 3" key="1">
    <citation type="submission" date="2017-12" db="EMBL/GenBank/DDBJ databases">
        <title>Gene loss provides genomic basis for host adaptation in cereal stripe rust fungi.</title>
        <authorList>
            <person name="Xia C."/>
        </authorList>
    </citation>
    <scope>NUCLEOTIDE SEQUENCE [LARGE SCALE GENOMIC DNA]</scope>
    <source>
        <strain evidence="2 3">93TX-2</strain>
    </source>
</reference>
<dbReference type="GO" id="GO:0045505">
    <property type="term" value="F:dynein intermediate chain binding"/>
    <property type="evidence" value="ECO:0007669"/>
    <property type="project" value="InterPro"/>
</dbReference>
<dbReference type="InterPro" id="IPR043157">
    <property type="entry name" value="Dynein_AAA1S"/>
</dbReference>
<reference evidence="3" key="2">
    <citation type="journal article" date="2018" name="BMC Genomics">
        <title>Genomic insights into host adaptation between the wheat stripe rust pathogen (Puccinia striiformis f. sp. tritici) and the barley stripe rust pathogen (Puccinia striiformis f. sp. hordei).</title>
        <authorList>
            <person name="Xia C."/>
            <person name="Wang M."/>
            <person name="Yin C."/>
            <person name="Cornejo O.E."/>
            <person name="Hulbert S.H."/>
            <person name="Chen X."/>
        </authorList>
    </citation>
    <scope>NUCLEOTIDE SEQUENCE [LARGE SCALE GENOMIC DNA]</scope>
    <source>
        <strain evidence="3">93TX-2</strain>
    </source>
</reference>
<organism evidence="2 3">
    <name type="scientific">Puccinia striiformis</name>
    <dbReference type="NCBI Taxonomy" id="27350"/>
    <lineage>
        <taxon>Eukaryota</taxon>
        <taxon>Fungi</taxon>
        <taxon>Dikarya</taxon>
        <taxon>Basidiomycota</taxon>
        <taxon>Pucciniomycotina</taxon>
        <taxon>Pucciniomycetes</taxon>
        <taxon>Pucciniales</taxon>
        <taxon>Pucciniaceae</taxon>
        <taxon>Puccinia</taxon>
    </lineage>
</organism>
<feature type="domain" description="Dynein heavy chain hydrolytic ATP-binding dynein motor region" evidence="1">
    <location>
        <begin position="3"/>
        <end position="42"/>
    </location>
</feature>
<dbReference type="Pfam" id="PF12774">
    <property type="entry name" value="AAA_6"/>
    <property type="match status" value="2"/>
</dbReference>